<evidence type="ECO:0000313" key="3">
    <source>
        <dbReference type="Proteomes" id="UP001374584"/>
    </source>
</evidence>
<evidence type="ECO:0000256" key="1">
    <source>
        <dbReference type="SAM" id="MobiDB-lite"/>
    </source>
</evidence>
<comment type="caution">
    <text evidence="2">The sequence shown here is derived from an EMBL/GenBank/DDBJ whole genome shotgun (WGS) entry which is preliminary data.</text>
</comment>
<dbReference type="Proteomes" id="UP001374584">
    <property type="component" value="Unassembled WGS sequence"/>
</dbReference>
<name>A0AAN9M271_PHACN</name>
<dbReference type="PANTHER" id="PTHR38221:SF1">
    <property type="entry name" value="OVULE PROTEIN"/>
    <property type="match status" value="1"/>
</dbReference>
<dbReference type="PANTHER" id="PTHR38221">
    <property type="entry name" value="BNAA04G14260D PROTEIN"/>
    <property type="match status" value="1"/>
</dbReference>
<gene>
    <name evidence="2" type="ORF">VNO80_21293</name>
</gene>
<sequence length="303" mass="32896">MLSLPDSQDPVAEDVFHTPPEKSSSPISCHLPRAATDDDDPCTVNHAVDVDAGMKGCVDLCEGSEFVDLGLGRDSDLGFSGVQLRQEMDVDECSHGARRDALDKIRDGRFNEFAVFKRELSDLDESPAKKSKLPEVDLGVEVQSQKVEEGVGNLVSEAEKPSDENMGSAKNLENLVGNVSLCESEKVACTVEGSKSSDGVVEGSGMGKNRDEERVVRVLPPSLRGPLKIAASESKCLKNAASGMEFGNSREKKDVFDVLRVISEISNEKEVNLDDISLLEVAEACGINFPRPRWWPEGENFDP</sequence>
<reference evidence="2 3" key="1">
    <citation type="submission" date="2024-01" db="EMBL/GenBank/DDBJ databases">
        <title>The genomes of 5 underutilized Papilionoideae crops provide insights into root nodulation and disease resistanc.</title>
        <authorList>
            <person name="Jiang F."/>
        </authorList>
    </citation>
    <scope>NUCLEOTIDE SEQUENCE [LARGE SCALE GENOMIC DNA]</scope>
    <source>
        <strain evidence="2">JINMINGXINNONG_FW02</strain>
        <tissue evidence="2">Leaves</tissue>
    </source>
</reference>
<organism evidence="2 3">
    <name type="scientific">Phaseolus coccineus</name>
    <name type="common">Scarlet runner bean</name>
    <name type="synonym">Phaseolus multiflorus</name>
    <dbReference type="NCBI Taxonomy" id="3886"/>
    <lineage>
        <taxon>Eukaryota</taxon>
        <taxon>Viridiplantae</taxon>
        <taxon>Streptophyta</taxon>
        <taxon>Embryophyta</taxon>
        <taxon>Tracheophyta</taxon>
        <taxon>Spermatophyta</taxon>
        <taxon>Magnoliopsida</taxon>
        <taxon>eudicotyledons</taxon>
        <taxon>Gunneridae</taxon>
        <taxon>Pentapetalae</taxon>
        <taxon>rosids</taxon>
        <taxon>fabids</taxon>
        <taxon>Fabales</taxon>
        <taxon>Fabaceae</taxon>
        <taxon>Papilionoideae</taxon>
        <taxon>50 kb inversion clade</taxon>
        <taxon>NPAAA clade</taxon>
        <taxon>indigoferoid/millettioid clade</taxon>
        <taxon>Phaseoleae</taxon>
        <taxon>Phaseolus</taxon>
    </lineage>
</organism>
<feature type="region of interest" description="Disordered" evidence="1">
    <location>
        <begin position="1"/>
        <end position="38"/>
    </location>
</feature>
<evidence type="ECO:0000313" key="2">
    <source>
        <dbReference type="EMBL" id="KAK7346770.1"/>
    </source>
</evidence>
<proteinExistence type="predicted"/>
<keyword evidence="3" id="KW-1185">Reference proteome</keyword>
<dbReference type="AlphaFoldDB" id="A0AAN9M271"/>
<dbReference type="EMBL" id="JAYMYR010000008">
    <property type="protein sequence ID" value="KAK7346770.1"/>
    <property type="molecule type" value="Genomic_DNA"/>
</dbReference>
<protein>
    <submittedName>
        <fullName evidence="2">Uncharacterized protein</fullName>
    </submittedName>
</protein>
<accession>A0AAN9M271</accession>